<dbReference type="Proteomes" id="UP001465426">
    <property type="component" value="Unassembled WGS sequence"/>
</dbReference>
<proteinExistence type="inferred from homology"/>
<dbReference type="InterPro" id="IPR005064">
    <property type="entry name" value="BUG"/>
</dbReference>
<gene>
    <name evidence="3" type="ORF">WMO63_11770</name>
</gene>
<dbReference type="EMBL" id="JBBMFN010000025">
    <property type="protein sequence ID" value="MEQ2466344.1"/>
    <property type="molecule type" value="Genomic_DNA"/>
</dbReference>
<organism evidence="3 4">
    <name type="scientific">Niallia hominis</name>
    <dbReference type="NCBI Taxonomy" id="3133173"/>
    <lineage>
        <taxon>Bacteria</taxon>
        <taxon>Bacillati</taxon>
        <taxon>Bacillota</taxon>
        <taxon>Bacilli</taxon>
        <taxon>Bacillales</taxon>
        <taxon>Bacillaceae</taxon>
        <taxon>Niallia</taxon>
    </lineage>
</organism>
<keyword evidence="2" id="KW-0732">Signal</keyword>
<protein>
    <submittedName>
        <fullName evidence="3">Tripartite tricarboxylate transporter substrate binding protein</fullName>
    </submittedName>
</protein>
<dbReference type="PIRSF" id="PIRSF017082">
    <property type="entry name" value="YflP"/>
    <property type="match status" value="1"/>
</dbReference>
<sequence length="328" mass="35788">MKKYLISIISIILLFSLAACSSSSSSSSEAEEFPTKPVKLVIPYPPGGGTDVLFRLVAQYAEKHLGQTIVPTNMAGATSTVGSRFVKDAEPDGYTILGTHQVVATAQHTGVVDYGFSAFDPVVLMTSTPHIPSISKKFSEEHNIKNMNDFIEYVKAGNKVNWAYTVASEDHYSIAAILDAAGVDPKSLNYIHYDGTGPQYAAILANQADGMIADYASGKGYYDDGTLVPLGMVFDERNPFLPDVPTLKEQGIDFSVTVDRGILAPKGTDPERIKVINEAFKKALEDPELQKKIEELGSFPHYMTSEEYSNHVNELDSEMGKLAPKMEF</sequence>
<dbReference type="PROSITE" id="PS51257">
    <property type="entry name" value="PROKAR_LIPOPROTEIN"/>
    <property type="match status" value="1"/>
</dbReference>
<evidence type="ECO:0000313" key="3">
    <source>
        <dbReference type="EMBL" id="MEQ2466344.1"/>
    </source>
</evidence>
<dbReference type="CDD" id="cd07012">
    <property type="entry name" value="PBP2_Bug_TTT"/>
    <property type="match status" value="1"/>
</dbReference>
<dbReference type="PANTHER" id="PTHR42928:SF5">
    <property type="entry name" value="BLR1237 PROTEIN"/>
    <property type="match status" value="1"/>
</dbReference>
<keyword evidence="4" id="KW-1185">Reference proteome</keyword>
<dbReference type="Gene3D" id="3.40.190.150">
    <property type="entry name" value="Bordetella uptake gene, domain 1"/>
    <property type="match status" value="1"/>
</dbReference>
<feature type="chain" id="PRO_5046670983" evidence="2">
    <location>
        <begin position="31"/>
        <end position="328"/>
    </location>
</feature>
<evidence type="ECO:0000313" key="4">
    <source>
        <dbReference type="Proteomes" id="UP001465426"/>
    </source>
</evidence>
<reference evidence="3 4" key="1">
    <citation type="submission" date="2024-03" db="EMBL/GenBank/DDBJ databases">
        <title>Human intestinal bacterial collection.</title>
        <authorList>
            <person name="Pauvert C."/>
            <person name="Hitch T.C.A."/>
            <person name="Clavel T."/>
        </authorList>
    </citation>
    <scope>NUCLEOTIDE SEQUENCE [LARGE SCALE GENOMIC DNA]</scope>
    <source>
        <strain evidence="3 4">CLA-SR-H024</strain>
    </source>
</reference>
<name>A0ABV1EZ27_9BACI</name>
<dbReference type="InterPro" id="IPR042100">
    <property type="entry name" value="Bug_dom1"/>
</dbReference>
<comment type="similarity">
    <text evidence="1">Belongs to the UPF0065 (bug) family.</text>
</comment>
<evidence type="ECO:0000256" key="1">
    <source>
        <dbReference type="ARBA" id="ARBA00006987"/>
    </source>
</evidence>
<feature type="signal peptide" evidence="2">
    <location>
        <begin position="1"/>
        <end position="30"/>
    </location>
</feature>
<comment type="caution">
    <text evidence="3">The sequence shown here is derived from an EMBL/GenBank/DDBJ whole genome shotgun (WGS) entry which is preliminary data.</text>
</comment>
<dbReference type="Pfam" id="PF03401">
    <property type="entry name" value="TctC"/>
    <property type="match status" value="1"/>
</dbReference>
<evidence type="ECO:0000256" key="2">
    <source>
        <dbReference type="SAM" id="SignalP"/>
    </source>
</evidence>
<dbReference type="PANTHER" id="PTHR42928">
    <property type="entry name" value="TRICARBOXYLATE-BINDING PROTEIN"/>
    <property type="match status" value="1"/>
</dbReference>
<accession>A0ABV1EZ27</accession>
<dbReference type="RefSeq" id="WP_048717372.1">
    <property type="nucleotide sequence ID" value="NZ_JBBMFN010000025.1"/>
</dbReference>
<dbReference type="Gene3D" id="3.40.190.10">
    <property type="entry name" value="Periplasmic binding protein-like II"/>
    <property type="match status" value="1"/>
</dbReference>
<dbReference type="SUPFAM" id="SSF53850">
    <property type="entry name" value="Periplasmic binding protein-like II"/>
    <property type="match status" value="1"/>
</dbReference>